<gene>
    <name evidence="3" type="ORF">HNQ40_000919</name>
</gene>
<reference evidence="3 4" key="1">
    <citation type="submission" date="2020-08" db="EMBL/GenBank/DDBJ databases">
        <title>Genomic Encyclopedia of Type Strains, Phase IV (KMG-IV): sequencing the most valuable type-strain genomes for metagenomic binning, comparative biology and taxonomic classification.</title>
        <authorList>
            <person name="Goeker M."/>
        </authorList>
    </citation>
    <scope>NUCLEOTIDE SEQUENCE [LARGE SCALE GENOMIC DNA]</scope>
    <source>
        <strain evidence="3 4">DSM 103725</strain>
    </source>
</reference>
<feature type="chain" id="PRO_5030576474" description="Ice-binding protein C-terminal domain-containing protein" evidence="1">
    <location>
        <begin position="34"/>
        <end position="241"/>
    </location>
</feature>
<protein>
    <recommendedName>
        <fullName evidence="2">Ice-binding protein C-terminal domain-containing protein</fullName>
    </recommendedName>
</protein>
<keyword evidence="4" id="KW-1185">Reference proteome</keyword>
<feature type="signal peptide" evidence="1">
    <location>
        <begin position="1"/>
        <end position="33"/>
    </location>
</feature>
<name>A0A7X0H4F6_9BACT</name>
<dbReference type="EMBL" id="JACHGY010000001">
    <property type="protein sequence ID" value="MBB6429113.1"/>
    <property type="molecule type" value="Genomic_DNA"/>
</dbReference>
<feature type="domain" description="Ice-binding protein C-terminal" evidence="2">
    <location>
        <begin position="215"/>
        <end position="238"/>
    </location>
</feature>
<evidence type="ECO:0000256" key="1">
    <source>
        <dbReference type="SAM" id="SignalP"/>
    </source>
</evidence>
<proteinExistence type="predicted"/>
<sequence length="241" mass="25028">MSFCAKFDSKRWFGSLRVAAVCGLMGLSATAVAQEFVLYDFEGTDVNTFGPNGAPQPYSGVIGTTGATSGTQALAVTRDVGDSFFGFLFGITDAGSRAALLESFDNGGSLLFDISSAPGSFTDINFFQFNVVLNIDGNFSQIPGNEAALQNLGYFGPDGTGVDLTSTIEVPLSAFPGVTSGSLGSSPFAEIILSHNHEGSGSSTIYFDNIRLTNVPEPGSLALMGLGGVALLCRSKRRGGR</sequence>
<accession>A0A7X0H4F6</accession>
<dbReference type="InterPro" id="IPR013424">
    <property type="entry name" value="Ice-binding_C"/>
</dbReference>
<dbReference type="Proteomes" id="UP000541810">
    <property type="component" value="Unassembled WGS sequence"/>
</dbReference>
<organism evidence="3 4">
    <name type="scientific">Algisphaera agarilytica</name>
    <dbReference type="NCBI Taxonomy" id="1385975"/>
    <lineage>
        <taxon>Bacteria</taxon>
        <taxon>Pseudomonadati</taxon>
        <taxon>Planctomycetota</taxon>
        <taxon>Phycisphaerae</taxon>
        <taxon>Phycisphaerales</taxon>
        <taxon>Phycisphaeraceae</taxon>
        <taxon>Algisphaera</taxon>
    </lineage>
</organism>
<evidence type="ECO:0000259" key="2">
    <source>
        <dbReference type="Pfam" id="PF07589"/>
    </source>
</evidence>
<comment type="caution">
    <text evidence="3">The sequence shown here is derived from an EMBL/GenBank/DDBJ whole genome shotgun (WGS) entry which is preliminary data.</text>
</comment>
<evidence type="ECO:0000313" key="3">
    <source>
        <dbReference type="EMBL" id="MBB6429113.1"/>
    </source>
</evidence>
<dbReference type="NCBIfam" id="TIGR02595">
    <property type="entry name" value="PEP_CTERM"/>
    <property type="match status" value="1"/>
</dbReference>
<evidence type="ECO:0000313" key="4">
    <source>
        <dbReference type="Proteomes" id="UP000541810"/>
    </source>
</evidence>
<dbReference type="RefSeq" id="WP_184676710.1">
    <property type="nucleotide sequence ID" value="NZ_JACHGY010000001.1"/>
</dbReference>
<dbReference type="Pfam" id="PF07589">
    <property type="entry name" value="PEP-CTERM"/>
    <property type="match status" value="1"/>
</dbReference>
<keyword evidence="1" id="KW-0732">Signal</keyword>
<dbReference type="AlphaFoldDB" id="A0A7X0H4F6"/>